<sequence>MSDILFRAKELESYGIAMRRQIHKNPELGFELPKTLELVERELASLGYAPVRCGKAGITVTAGKPGRTFLLRADMDALPMKEETGLEFASENNCMHACGHDIHTSALLVAARILKEREEELQGTVKLMFQPCEEGVAGALDMVRAGVLENPHPDAAMALHVLHGKAGTVGYSWTTACASSDIFTITVKGKGGHGAAPHNCVDPINAAVHIHMALQGVNSREVHPDEMLVLSICEIHGGTASNIFPETAVMKGTIRTMNPEVRSFAKNRLVQIAKQTADAFRAEATVEFLHEGVPPMKNDTILLQETTGYINRILGEDSCYELPRMTGSEDFSVVSQLVPSVLYWVGTGSEEEGYPYGVHDPRVTFDEKSLHKMAAVYAGTAMEWLREHS</sequence>
<dbReference type="PIRSF" id="PIRSF005962">
    <property type="entry name" value="Pept_M20D_amidohydro"/>
    <property type="match status" value="1"/>
</dbReference>
<dbReference type="AlphaFoldDB" id="A0A2S6HWP9"/>
<keyword evidence="5" id="KW-1185">Reference proteome</keyword>
<feature type="binding site" evidence="2">
    <location>
        <position position="160"/>
    </location>
    <ligand>
        <name>Mn(2+)</name>
        <dbReference type="ChEBI" id="CHEBI:29035"/>
        <label>2</label>
    </ligand>
</feature>
<reference evidence="4 5" key="1">
    <citation type="submission" date="2018-02" db="EMBL/GenBank/DDBJ databases">
        <title>Genomic Encyclopedia of Archaeal and Bacterial Type Strains, Phase II (KMG-II): from individual species to whole genera.</title>
        <authorList>
            <person name="Goeker M."/>
        </authorList>
    </citation>
    <scope>NUCLEOTIDE SEQUENCE [LARGE SCALE GENOMIC DNA]</scope>
    <source>
        <strain evidence="4 5">DSM 3808</strain>
    </source>
</reference>
<dbReference type="GO" id="GO:0019877">
    <property type="term" value="P:diaminopimelate biosynthetic process"/>
    <property type="evidence" value="ECO:0007669"/>
    <property type="project" value="UniProtKB-ARBA"/>
</dbReference>
<accession>A0A2S6HWP9</accession>
<gene>
    <name evidence="4" type="ORF">BXY41_102122</name>
</gene>
<dbReference type="GO" id="GO:0046872">
    <property type="term" value="F:metal ion binding"/>
    <property type="evidence" value="ECO:0007669"/>
    <property type="project" value="UniProtKB-KW"/>
</dbReference>
<keyword evidence="2" id="KW-0479">Metal-binding</keyword>
<protein>
    <submittedName>
        <fullName evidence="4">Amidohydrolase</fullName>
    </submittedName>
</protein>
<dbReference type="Gene3D" id="3.30.70.360">
    <property type="match status" value="1"/>
</dbReference>
<comment type="caution">
    <text evidence="4">The sequence shown here is derived from an EMBL/GenBank/DDBJ whole genome shotgun (WGS) entry which is preliminary data.</text>
</comment>
<dbReference type="FunFam" id="3.30.70.360:FF:000001">
    <property type="entry name" value="N-acetyldiaminopimelate deacetylase"/>
    <property type="match status" value="1"/>
</dbReference>
<dbReference type="InterPro" id="IPR017439">
    <property type="entry name" value="Amidohydrolase"/>
</dbReference>
<dbReference type="RefSeq" id="WP_104434888.1">
    <property type="nucleotide sequence ID" value="NZ_PTJA01000002.1"/>
</dbReference>
<dbReference type="InterPro" id="IPR002933">
    <property type="entry name" value="Peptidase_M20"/>
</dbReference>
<feature type="domain" description="Peptidase M20 dimerisation" evidence="3">
    <location>
        <begin position="183"/>
        <end position="277"/>
    </location>
</feature>
<dbReference type="NCBIfam" id="TIGR01891">
    <property type="entry name" value="amidohydrolases"/>
    <property type="match status" value="1"/>
</dbReference>
<feature type="binding site" evidence="2">
    <location>
        <position position="98"/>
    </location>
    <ligand>
        <name>Mn(2+)</name>
        <dbReference type="ChEBI" id="CHEBI:29035"/>
        <label>2</label>
    </ligand>
</feature>
<organism evidence="4 5">
    <name type="scientific">Lacrimispora xylanisolvens</name>
    <dbReference type="NCBI Taxonomy" id="384636"/>
    <lineage>
        <taxon>Bacteria</taxon>
        <taxon>Bacillati</taxon>
        <taxon>Bacillota</taxon>
        <taxon>Clostridia</taxon>
        <taxon>Lachnospirales</taxon>
        <taxon>Lachnospiraceae</taxon>
        <taxon>Lacrimispora</taxon>
    </lineage>
</organism>
<keyword evidence="1 4" id="KW-0378">Hydrolase</keyword>
<dbReference type="OrthoDB" id="9776731at2"/>
<evidence type="ECO:0000256" key="1">
    <source>
        <dbReference type="ARBA" id="ARBA00022801"/>
    </source>
</evidence>
<name>A0A2S6HWP9_9FIRM</name>
<dbReference type="SUPFAM" id="SSF55031">
    <property type="entry name" value="Bacterial exopeptidase dimerisation domain"/>
    <property type="match status" value="1"/>
</dbReference>
<dbReference type="GO" id="GO:0050118">
    <property type="term" value="F:N-acetyldiaminopimelate deacetylase activity"/>
    <property type="evidence" value="ECO:0007669"/>
    <property type="project" value="UniProtKB-ARBA"/>
</dbReference>
<feature type="binding site" evidence="2">
    <location>
        <position position="134"/>
    </location>
    <ligand>
        <name>Mn(2+)</name>
        <dbReference type="ChEBI" id="CHEBI:29035"/>
        <label>2</label>
    </ligand>
</feature>
<keyword evidence="2" id="KW-0464">Manganese</keyword>
<dbReference type="Pfam" id="PF01546">
    <property type="entry name" value="Peptidase_M20"/>
    <property type="match status" value="1"/>
</dbReference>
<evidence type="ECO:0000313" key="5">
    <source>
        <dbReference type="Proteomes" id="UP000237749"/>
    </source>
</evidence>
<dbReference type="InterPro" id="IPR011650">
    <property type="entry name" value="Peptidase_M20_dimer"/>
</dbReference>
<dbReference type="InterPro" id="IPR036264">
    <property type="entry name" value="Bact_exopeptidase_dim_dom"/>
</dbReference>
<dbReference type="PANTHER" id="PTHR11014">
    <property type="entry name" value="PEPTIDASE M20 FAMILY MEMBER"/>
    <property type="match status" value="1"/>
</dbReference>
<evidence type="ECO:0000313" key="4">
    <source>
        <dbReference type="EMBL" id="PPK82434.1"/>
    </source>
</evidence>
<dbReference type="PANTHER" id="PTHR11014:SF63">
    <property type="entry name" value="METALLOPEPTIDASE, PUTATIVE (AFU_ORTHOLOGUE AFUA_6G09600)-RELATED"/>
    <property type="match status" value="1"/>
</dbReference>
<dbReference type="SUPFAM" id="SSF53187">
    <property type="entry name" value="Zn-dependent exopeptidases"/>
    <property type="match status" value="1"/>
</dbReference>
<dbReference type="EMBL" id="PTJA01000002">
    <property type="protein sequence ID" value="PPK82434.1"/>
    <property type="molecule type" value="Genomic_DNA"/>
</dbReference>
<comment type="cofactor">
    <cofactor evidence="2">
        <name>Mn(2+)</name>
        <dbReference type="ChEBI" id="CHEBI:29035"/>
    </cofactor>
    <text evidence="2">The Mn(2+) ion enhances activity.</text>
</comment>
<proteinExistence type="predicted"/>
<evidence type="ECO:0000256" key="2">
    <source>
        <dbReference type="PIRSR" id="PIRSR005962-1"/>
    </source>
</evidence>
<evidence type="ECO:0000259" key="3">
    <source>
        <dbReference type="Pfam" id="PF07687"/>
    </source>
</evidence>
<feature type="binding site" evidence="2">
    <location>
        <position position="100"/>
    </location>
    <ligand>
        <name>Mn(2+)</name>
        <dbReference type="ChEBI" id="CHEBI:29035"/>
        <label>2</label>
    </ligand>
</feature>
<dbReference type="CDD" id="cd03886">
    <property type="entry name" value="M20_Acy1"/>
    <property type="match status" value="1"/>
</dbReference>
<feature type="binding site" evidence="2">
    <location>
        <position position="359"/>
    </location>
    <ligand>
        <name>Mn(2+)</name>
        <dbReference type="ChEBI" id="CHEBI:29035"/>
        <label>2</label>
    </ligand>
</feature>
<dbReference type="Proteomes" id="UP000237749">
    <property type="component" value="Unassembled WGS sequence"/>
</dbReference>
<dbReference type="Pfam" id="PF07687">
    <property type="entry name" value="M20_dimer"/>
    <property type="match status" value="1"/>
</dbReference>
<dbReference type="Gene3D" id="3.40.630.10">
    <property type="entry name" value="Zn peptidases"/>
    <property type="match status" value="1"/>
</dbReference>